<dbReference type="Gene3D" id="1.10.287.100">
    <property type="match status" value="1"/>
</dbReference>
<evidence type="ECO:0000256" key="4">
    <source>
        <dbReference type="ARBA" id="ARBA00023242"/>
    </source>
</evidence>
<organism evidence="6 7">
    <name type="scientific">Lipomyces starkeyi NRRL Y-11557</name>
    <dbReference type="NCBI Taxonomy" id="675824"/>
    <lineage>
        <taxon>Eukaryota</taxon>
        <taxon>Fungi</taxon>
        <taxon>Dikarya</taxon>
        <taxon>Ascomycota</taxon>
        <taxon>Saccharomycotina</taxon>
        <taxon>Lipomycetes</taxon>
        <taxon>Lipomycetales</taxon>
        <taxon>Lipomycetaceae</taxon>
        <taxon>Lipomyces</taxon>
    </lineage>
</organism>
<dbReference type="Proteomes" id="UP000094385">
    <property type="component" value="Unassembled WGS sequence"/>
</dbReference>
<proteinExistence type="inferred from homology"/>
<dbReference type="GO" id="GO:0005672">
    <property type="term" value="C:transcription factor TFIIA complex"/>
    <property type="evidence" value="ECO:0007669"/>
    <property type="project" value="InterPro"/>
</dbReference>
<evidence type="ECO:0000256" key="5">
    <source>
        <dbReference type="SAM" id="MobiDB-lite"/>
    </source>
</evidence>
<dbReference type="GO" id="GO:0006367">
    <property type="term" value="P:transcription initiation at RNA polymerase II promoter"/>
    <property type="evidence" value="ECO:0007669"/>
    <property type="project" value="InterPro"/>
</dbReference>
<dbReference type="Pfam" id="PF03153">
    <property type="entry name" value="TFIIA"/>
    <property type="match status" value="2"/>
</dbReference>
<evidence type="ECO:0000256" key="1">
    <source>
        <dbReference type="ARBA" id="ARBA00004123"/>
    </source>
</evidence>
<dbReference type="OrthoDB" id="6275927at2759"/>
<sequence length="310" mass="34220">MSNNIVGNAYRDIIEDVINSSHIDFEDSGVDETTLRELRLLWQERLTISGVATFLWDQSAMESETGNREDKVSWETSTSLLNTGSAALTSAALVPHSTMAAMRSVQQIQKFASGERVPAETAGYSVNDVMKGVRLDGIGGLDNLNCTGSLTFADGSCITQADGSSEELEVSREAVDRLLECHILRQKLRHSEHTTQQPAPINSTRQKQEGKTSEFSLLQMDGASDSSDEESNNDDNDSENSGAINSDLDDPEDEIHSQEDDTEGSDAMMLCLYDKVKRMKNQWKCDFRDGAVHVNGKDYLFGTAKGEFEW</sequence>
<gene>
    <name evidence="6" type="ORF">LIPSTDRAFT_75258</name>
</gene>
<evidence type="ECO:0000256" key="3">
    <source>
        <dbReference type="ARBA" id="ARBA00023163"/>
    </source>
</evidence>
<reference evidence="6 7" key="1">
    <citation type="journal article" date="2016" name="Proc. Natl. Acad. Sci. U.S.A.">
        <title>Comparative genomics of biotechnologically important yeasts.</title>
        <authorList>
            <person name="Riley R."/>
            <person name="Haridas S."/>
            <person name="Wolfe K.H."/>
            <person name="Lopes M.R."/>
            <person name="Hittinger C.T."/>
            <person name="Goeker M."/>
            <person name="Salamov A.A."/>
            <person name="Wisecaver J.H."/>
            <person name="Long T.M."/>
            <person name="Calvey C.H."/>
            <person name="Aerts A.L."/>
            <person name="Barry K.W."/>
            <person name="Choi C."/>
            <person name="Clum A."/>
            <person name="Coughlan A.Y."/>
            <person name="Deshpande S."/>
            <person name="Douglass A.P."/>
            <person name="Hanson S.J."/>
            <person name="Klenk H.-P."/>
            <person name="LaButti K.M."/>
            <person name="Lapidus A."/>
            <person name="Lindquist E.A."/>
            <person name="Lipzen A.M."/>
            <person name="Meier-Kolthoff J.P."/>
            <person name="Ohm R.A."/>
            <person name="Otillar R.P."/>
            <person name="Pangilinan J.L."/>
            <person name="Peng Y."/>
            <person name="Rokas A."/>
            <person name="Rosa C.A."/>
            <person name="Scheuner C."/>
            <person name="Sibirny A.A."/>
            <person name="Slot J.C."/>
            <person name="Stielow J.B."/>
            <person name="Sun H."/>
            <person name="Kurtzman C.P."/>
            <person name="Blackwell M."/>
            <person name="Grigoriev I.V."/>
            <person name="Jeffries T.W."/>
        </authorList>
    </citation>
    <scope>NUCLEOTIDE SEQUENCE [LARGE SCALE GENOMIC DNA]</scope>
    <source>
        <strain evidence="6 7">NRRL Y-11557</strain>
    </source>
</reference>
<dbReference type="InterPro" id="IPR009088">
    <property type="entry name" value="TFIIA_b-brl"/>
</dbReference>
<keyword evidence="4" id="KW-0539">Nucleus</keyword>
<dbReference type="SMART" id="SM01371">
    <property type="entry name" value="TFIIA"/>
    <property type="match status" value="1"/>
</dbReference>
<evidence type="ECO:0000256" key="2">
    <source>
        <dbReference type="ARBA" id="ARBA00010059"/>
    </source>
</evidence>
<keyword evidence="7" id="KW-1185">Reference proteome</keyword>
<evidence type="ECO:0000313" key="7">
    <source>
        <dbReference type="Proteomes" id="UP000094385"/>
    </source>
</evidence>
<feature type="compositionally biased region" description="Acidic residues" evidence="5">
    <location>
        <begin position="226"/>
        <end position="238"/>
    </location>
</feature>
<dbReference type="CDD" id="cd07976">
    <property type="entry name" value="TFIIA_alpha_beta_like"/>
    <property type="match status" value="2"/>
</dbReference>
<dbReference type="InterPro" id="IPR004855">
    <property type="entry name" value="TFIIA_asu/bsu"/>
</dbReference>
<dbReference type="EMBL" id="KV454301">
    <property type="protein sequence ID" value="ODQ70238.1"/>
    <property type="molecule type" value="Genomic_DNA"/>
</dbReference>
<keyword evidence="3" id="KW-0804">Transcription</keyword>
<name>A0A1E3PY78_LIPST</name>
<accession>A0A1E3PY78</accession>
<feature type="compositionally biased region" description="Polar residues" evidence="5">
    <location>
        <begin position="194"/>
        <end position="205"/>
    </location>
</feature>
<dbReference type="PANTHER" id="PTHR12694">
    <property type="entry name" value="TRANSCRIPTION INITIATION FACTOR IIA SUBUNIT 1"/>
    <property type="match status" value="1"/>
</dbReference>
<feature type="region of interest" description="Disordered" evidence="5">
    <location>
        <begin position="189"/>
        <end position="263"/>
    </location>
</feature>
<protein>
    <submittedName>
        <fullName evidence="6">Uncharacterized protein</fullName>
    </submittedName>
</protein>
<comment type="subcellular location">
    <subcellularLocation>
        <location evidence="1">Nucleus</location>
    </subcellularLocation>
</comment>
<evidence type="ECO:0000313" key="6">
    <source>
        <dbReference type="EMBL" id="ODQ70238.1"/>
    </source>
</evidence>
<dbReference type="AlphaFoldDB" id="A0A1E3PY78"/>
<dbReference type="SUPFAM" id="SSF50784">
    <property type="entry name" value="Transcription factor IIA (TFIIA), beta-barrel domain"/>
    <property type="match status" value="1"/>
</dbReference>
<comment type="similarity">
    <text evidence="2">Belongs to the TFIIA subunit 1 family.</text>
</comment>
<dbReference type="STRING" id="675824.A0A1E3PY78"/>
<dbReference type="Gene3D" id="2.30.18.10">
    <property type="entry name" value="Transcription factor IIA (TFIIA), beta-barrel domain"/>
    <property type="match status" value="1"/>
</dbReference>
<dbReference type="SUPFAM" id="SSF47396">
    <property type="entry name" value="Transcription factor IIA (TFIIA), alpha-helical domain"/>
    <property type="match status" value="1"/>
</dbReference>
<dbReference type="PANTHER" id="PTHR12694:SF8">
    <property type="entry name" value="TRANSCRIPTION INITIATION FACTOR IIA SUBUNIT 1"/>
    <property type="match status" value="1"/>
</dbReference>